<organism evidence="2 3">
    <name type="scientific">Campylobacter concisus</name>
    <dbReference type="NCBI Taxonomy" id="199"/>
    <lineage>
        <taxon>Bacteria</taxon>
        <taxon>Pseudomonadati</taxon>
        <taxon>Campylobacterota</taxon>
        <taxon>Epsilonproteobacteria</taxon>
        <taxon>Campylobacterales</taxon>
        <taxon>Campylobacteraceae</taxon>
        <taxon>Campylobacter</taxon>
    </lineage>
</organism>
<evidence type="ECO:0000313" key="2">
    <source>
        <dbReference type="EMBL" id="OUT06748.1"/>
    </source>
</evidence>
<proteinExistence type="predicted"/>
<protein>
    <submittedName>
        <fullName evidence="2">Uncharacterized protein</fullName>
    </submittedName>
</protein>
<keyword evidence="1" id="KW-0472">Membrane</keyword>
<reference evidence="2 3" key="1">
    <citation type="submission" date="2017-04" db="EMBL/GenBank/DDBJ databases">
        <title>Complete genome of Campylobacter concisus ATCC 33237T and draft genomes for an additional eight well characterized C. concisus strains.</title>
        <authorList>
            <person name="Cornelius A.J."/>
            <person name="Miller W.G."/>
            <person name="Lastovica A.J."/>
            <person name="On S.L."/>
            <person name="French N.P."/>
            <person name="Vandenberg O."/>
            <person name="Biggs P.J."/>
        </authorList>
    </citation>
    <scope>NUCLEOTIDE SEQUENCE [LARGE SCALE GENOMIC DNA]</scope>
    <source>
        <strain evidence="2 3">CCUG 19995</strain>
    </source>
</reference>
<dbReference type="Proteomes" id="UP000196317">
    <property type="component" value="Unassembled WGS sequence"/>
</dbReference>
<dbReference type="AlphaFoldDB" id="A0A1Y5MDT5"/>
<feature type="transmembrane region" description="Helical" evidence="1">
    <location>
        <begin position="6"/>
        <end position="25"/>
    </location>
</feature>
<feature type="transmembrane region" description="Helical" evidence="1">
    <location>
        <begin position="32"/>
        <end position="54"/>
    </location>
</feature>
<name>A0A1Y5MDT5_9BACT</name>
<keyword evidence="1" id="KW-1133">Transmembrane helix</keyword>
<dbReference type="EMBL" id="NDYN01000014">
    <property type="protein sequence ID" value="OUT06748.1"/>
    <property type="molecule type" value="Genomic_DNA"/>
</dbReference>
<keyword evidence="1" id="KW-0812">Transmembrane</keyword>
<dbReference type="RefSeq" id="WP_009295427.1">
    <property type="nucleotide sequence ID" value="NZ_CABPTU010000007.1"/>
</dbReference>
<accession>A0A1Y5MDT5</accession>
<sequence>MSRFQYLNLAIFFGLGFFLYGFIFAKYHYKFTIFFGFLGLFWGGLVAFLILMAWNDDERE</sequence>
<evidence type="ECO:0000313" key="3">
    <source>
        <dbReference type="Proteomes" id="UP000196317"/>
    </source>
</evidence>
<evidence type="ECO:0000256" key="1">
    <source>
        <dbReference type="SAM" id="Phobius"/>
    </source>
</evidence>
<comment type="caution">
    <text evidence="2">The sequence shown here is derived from an EMBL/GenBank/DDBJ whole genome shotgun (WGS) entry which is preliminary data.</text>
</comment>
<gene>
    <name evidence="2" type="ORF">B9N65_10525</name>
</gene>